<dbReference type="InterPro" id="IPR002347">
    <property type="entry name" value="SDR_fam"/>
</dbReference>
<evidence type="ECO:0008006" key="5">
    <source>
        <dbReference type="Google" id="ProtNLM"/>
    </source>
</evidence>
<evidence type="ECO:0000256" key="1">
    <source>
        <dbReference type="ARBA" id="ARBA00006484"/>
    </source>
</evidence>
<dbReference type="SUPFAM" id="SSF51735">
    <property type="entry name" value="NAD(P)-binding Rossmann-fold domains"/>
    <property type="match status" value="1"/>
</dbReference>
<comment type="similarity">
    <text evidence="1">Belongs to the short-chain dehydrogenases/reductases (SDR) family.</text>
</comment>
<proteinExistence type="inferred from homology"/>
<name>A0A1M4WFB9_9BURK</name>
<dbReference type="PANTHER" id="PTHR44196:SF3">
    <property type="entry name" value="SHORT CHAIN DEHYDROGENASE FAMILY PROTEIN"/>
    <property type="match status" value="1"/>
</dbReference>
<dbReference type="Proteomes" id="UP000184327">
    <property type="component" value="Unassembled WGS sequence"/>
</dbReference>
<organism evidence="3 4">
    <name type="scientific">Lampropedia hyalina DSM 16112</name>
    <dbReference type="NCBI Taxonomy" id="1122156"/>
    <lineage>
        <taxon>Bacteria</taxon>
        <taxon>Pseudomonadati</taxon>
        <taxon>Pseudomonadota</taxon>
        <taxon>Betaproteobacteria</taxon>
        <taxon>Burkholderiales</taxon>
        <taxon>Comamonadaceae</taxon>
        <taxon>Lampropedia</taxon>
    </lineage>
</organism>
<dbReference type="PRINTS" id="PR00081">
    <property type="entry name" value="GDHRDH"/>
</dbReference>
<dbReference type="Gene3D" id="3.40.50.720">
    <property type="entry name" value="NAD(P)-binding Rossmann-like Domain"/>
    <property type="match status" value="1"/>
</dbReference>
<dbReference type="GO" id="GO:0016491">
    <property type="term" value="F:oxidoreductase activity"/>
    <property type="evidence" value="ECO:0007669"/>
    <property type="project" value="UniProtKB-KW"/>
</dbReference>
<sequence length="250" mass="26995">MNSPQRIVIVGASSAMAEHCARLWVQRAPVQLVLLGRDSGKLERIANDLRVRSPQSEVEVRTCDFLDPQAIGDAAHAIASGGRIDIVLIAHGTLPEQQQCQTDLAICNAALQINGVSPVLFAEAFALHLEKQQQGTLAIIGSVAGDRGRKSNYSYGAAKGLVSRYAEGMQHRFAATAIKVVLIKPGPTQTPMTAHLQGKGPALAPVEQVAADILQAIDHGTPVRYTPAKWRFIMAVIKLMPRFLFHKTNI</sequence>
<dbReference type="GO" id="GO:0016020">
    <property type="term" value="C:membrane"/>
    <property type="evidence" value="ECO:0007669"/>
    <property type="project" value="TreeGrafter"/>
</dbReference>
<dbReference type="OrthoDB" id="335726at2"/>
<reference evidence="3 4" key="1">
    <citation type="submission" date="2016-11" db="EMBL/GenBank/DDBJ databases">
        <authorList>
            <person name="Jaros S."/>
            <person name="Januszkiewicz K."/>
            <person name="Wedrychowicz H."/>
        </authorList>
    </citation>
    <scope>NUCLEOTIDE SEQUENCE [LARGE SCALE GENOMIC DNA]</scope>
    <source>
        <strain evidence="3 4">DSM 16112</strain>
    </source>
</reference>
<evidence type="ECO:0000313" key="3">
    <source>
        <dbReference type="EMBL" id="SHE79885.1"/>
    </source>
</evidence>
<protein>
    <recommendedName>
        <fullName evidence="5">Short-chain dehydrogenase</fullName>
    </recommendedName>
</protein>
<keyword evidence="2" id="KW-0560">Oxidoreductase</keyword>
<keyword evidence="4" id="KW-1185">Reference proteome</keyword>
<dbReference type="AlphaFoldDB" id="A0A1M4WFB9"/>
<dbReference type="Pfam" id="PF00106">
    <property type="entry name" value="adh_short"/>
    <property type="match status" value="1"/>
</dbReference>
<accession>A0A1M4WFB9</accession>
<evidence type="ECO:0000256" key="2">
    <source>
        <dbReference type="ARBA" id="ARBA00023002"/>
    </source>
</evidence>
<dbReference type="EMBL" id="FQUZ01000007">
    <property type="protein sequence ID" value="SHE79885.1"/>
    <property type="molecule type" value="Genomic_DNA"/>
</dbReference>
<dbReference type="STRING" id="1122156.SAMN02745117_00848"/>
<evidence type="ECO:0000313" key="4">
    <source>
        <dbReference type="Proteomes" id="UP000184327"/>
    </source>
</evidence>
<dbReference type="RefSeq" id="WP_073355006.1">
    <property type="nucleotide sequence ID" value="NZ_FQUZ01000007.1"/>
</dbReference>
<gene>
    <name evidence="3" type="ORF">SAMN02745117_00848</name>
</gene>
<dbReference type="PANTHER" id="PTHR44196">
    <property type="entry name" value="DEHYDROGENASE/REDUCTASE SDR FAMILY MEMBER 7B"/>
    <property type="match status" value="1"/>
</dbReference>
<dbReference type="InterPro" id="IPR036291">
    <property type="entry name" value="NAD(P)-bd_dom_sf"/>
</dbReference>